<dbReference type="EMBL" id="JAHXZJ010002609">
    <property type="protein sequence ID" value="KAH0539915.1"/>
    <property type="molecule type" value="Genomic_DNA"/>
</dbReference>
<evidence type="ECO:0000313" key="2">
    <source>
        <dbReference type="EMBL" id="KAH0539915.1"/>
    </source>
</evidence>
<gene>
    <name evidence="2" type="ORF">KQX54_009707</name>
</gene>
<accession>A0AAV7I1H8</accession>
<reference evidence="2 3" key="1">
    <citation type="journal article" date="2021" name="J. Hered.">
        <title>A chromosome-level genome assembly of the parasitoid wasp, Cotesia glomerata (Hymenoptera: Braconidae).</title>
        <authorList>
            <person name="Pinto B.J."/>
            <person name="Weis J.J."/>
            <person name="Gamble T."/>
            <person name="Ode P.J."/>
            <person name="Paul R."/>
            <person name="Zaspel J.M."/>
        </authorList>
    </citation>
    <scope>NUCLEOTIDE SEQUENCE [LARGE SCALE GENOMIC DNA]</scope>
    <source>
        <strain evidence="2">CgM1</strain>
    </source>
</reference>
<feature type="signal peptide" evidence="1">
    <location>
        <begin position="1"/>
        <end position="18"/>
    </location>
</feature>
<keyword evidence="3" id="KW-1185">Reference proteome</keyword>
<dbReference type="AlphaFoldDB" id="A0AAV7I1H8"/>
<evidence type="ECO:0000313" key="3">
    <source>
        <dbReference type="Proteomes" id="UP000826195"/>
    </source>
</evidence>
<protein>
    <submittedName>
        <fullName evidence="2">Uncharacterized protein</fullName>
    </submittedName>
</protein>
<sequence>MIISVQIILVAQLFSVQGEVQIVLRYAELPAYDKEYLTEPDVYIYDDNKIFLNFPIIKQFPPTVEVRNHINNH</sequence>
<feature type="chain" id="PRO_5043922184" evidence="1">
    <location>
        <begin position="19"/>
        <end position="73"/>
    </location>
</feature>
<keyword evidence="1" id="KW-0732">Signal</keyword>
<organism evidence="2 3">
    <name type="scientific">Cotesia glomerata</name>
    <name type="common">Lepidopteran parasitic wasp</name>
    <name type="synonym">Apanteles glomeratus</name>
    <dbReference type="NCBI Taxonomy" id="32391"/>
    <lineage>
        <taxon>Eukaryota</taxon>
        <taxon>Metazoa</taxon>
        <taxon>Ecdysozoa</taxon>
        <taxon>Arthropoda</taxon>
        <taxon>Hexapoda</taxon>
        <taxon>Insecta</taxon>
        <taxon>Pterygota</taxon>
        <taxon>Neoptera</taxon>
        <taxon>Endopterygota</taxon>
        <taxon>Hymenoptera</taxon>
        <taxon>Apocrita</taxon>
        <taxon>Ichneumonoidea</taxon>
        <taxon>Braconidae</taxon>
        <taxon>Microgastrinae</taxon>
        <taxon>Cotesia</taxon>
    </lineage>
</organism>
<name>A0AAV7I1H8_COTGL</name>
<proteinExistence type="predicted"/>
<evidence type="ECO:0000256" key="1">
    <source>
        <dbReference type="SAM" id="SignalP"/>
    </source>
</evidence>
<dbReference type="Proteomes" id="UP000826195">
    <property type="component" value="Unassembled WGS sequence"/>
</dbReference>
<comment type="caution">
    <text evidence="2">The sequence shown here is derived from an EMBL/GenBank/DDBJ whole genome shotgun (WGS) entry which is preliminary data.</text>
</comment>